<dbReference type="InterPro" id="IPR052341">
    <property type="entry name" value="LOG_family_nucleotidases"/>
</dbReference>
<gene>
    <name evidence="1" type="ORF">ENS41_07090</name>
</gene>
<accession>A0A7C4CEK1</accession>
<protein>
    <submittedName>
        <fullName evidence="1">TIGR00725 family protein</fullName>
    </submittedName>
</protein>
<proteinExistence type="predicted"/>
<dbReference type="InterPro" id="IPR041164">
    <property type="entry name" value="LDcluster4"/>
</dbReference>
<dbReference type="PANTHER" id="PTHR43393:SF3">
    <property type="entry name" value="LYSINE DECARBOXYLASE-LIKE PROTEIN"/>
    <property type="match status" value="1"/>
</dbReference>
<evidence type="ECO:0000313" key="1">
    <source>
        <dbReference type="EMBL" id="HGK28704.1"/>
    </source>
</evidence>
<dbReference type="EMBL" id="DSUT01000150">
    <property type="protein sequence ID" value="HGK28704.1"/>
    <property type="molecule type" value="Genomic_DNA"/>
</dbReference>
<dbReference type="Pfam" id="PF18306">
    <property type="entry name" value="LDcluster4"/>
    <property type="match status" value="1"/>
</dbReference>
<organism evidence="1">
    <name type="scientific">candidate division WOR-3 bacterium</name>
    <dbReference type="NCBI Taxonomy" id="2052148"/>
    <lineage>
        <taxon>Bacteria</taxon>
        <taxon>Bacteria division WOR-3</taxon>
    </lineage>
</organism>
<dbReference type="NCBIfam" id="TIGR00725">
    <property type="entry name" value="TIGR00725 family protein"/>
    <property type="match status" value="1"/>
</dbReference>
<dbReference type="SUPFAM" id="SSF102405">
    <property type="entry name" value="MCP/YpsA-like"/>
    <property type="match status" value="1"/>
</dbReference>
<name>A0A7C4CEK1_UNCW3</name>
<dbReference type="GO" id="GO:0005829">
    <property type="term" value="C:cytosol"/>
    <property type="evidence" value="ECO:0007669"/>
    <property type="project" value="TreeGrafter"/>
</dbReference>
<reference evidence="1" key="1">
    <citation type="journal article" date="2020" name="mSystems">
        <title>Genome- and Community-Level Interaction Insights into Carbon Utilization and Element Cycling Functions of Hydrothermarchaeota in Hydrothermal Sediment.</title>
        <authorList>
            <person name="Zhou Z."/>
            <person name="Liu Y."/>
            <person name="Xu W."/>
            <person name="Pan J."/>
            <person name="Luo Z.H."/>
            <person name="Li M."/>
        </authorList>
    </citation>
    <scope>NUCLEOTIDE SEQUENCE [LARGE SCALE GENOMIC DNA]</scope>
    <source>
        <strain evidence="1">SpSt-488</strain>
    </source>
</reference>
<dbReference type="AlphaFoldDB" id="A0A7C4CEK1"/>
<dbReference type="InterPro" id="IPR005268">
    <property type="entry name" value="CHP00725"/>
</dbReference>
<dbReference type="Gene3D" id="3.40.50.450">
    <property type="match status" value="1"/>
</dbReference>
<dbReference type="PANTHER" id="PTHR43393">
    <property type="entry name" value="CYTOKININ RIBOSIDE 5'-MONOPHOSPHATE PHOSPHORIBOHYDROLASE"/>
    <property type="match status" value="1"/>
</dbReference>
<sequence>MSSVCSVRNSLHVGIIGAGECGPELAGIAEEVGRRLAESGAVLVCGGKGGVMEAACRGAKSVGGLTVGIIPGSDRAEANPHVDVAIATGLGEVRNLAVVRTADVLIAIGGSYGTLSEIGFALKAGKKVVGLKTWEVTGTIRAETPEQALALVNVTCRN</sequence>
<comment type="caution">
    <text evidence="1">The sequence shown here is derived from an EMBL/GenBank/DDBJ whole genome shotgun (WGS) entry which is preliminary data.</text>
</comment>